<dbReference type="InterPro" id="IPR026103">
    <property type="entry name" value="HARBI1_animal"/>
</dbReference>
<accession>A0A662YRB2</accession>
<comment type="cofactor">
    <cofactor evidence="1">
        <name>a divalent metal cation</name>
        <dbReference type="ChEBI" id="CHEBI:60240"/>
    </cofactor>
</comment>
<dbReference type="InterPro" id="IPR027806">
    <property type="entry name" value="HARBI1_dom"/>
</dbReference>
<feature type="domain" description="DDE Tnp4" evidence="3">
    <location>
        <begin position="2"/>
        <end position="118"/>
    </location>
</feature>
<evidence type="ECO:0000256" key="2">
    <source>
        <dbReference type="ARBA" id="ARBA00022723"/>
    </source>
</evidence>
<keyword evidence="2" id="KW-0479">Metal-binding</keyword>
<gene>
    <name evidence="4" type="ORF">EOD39_13067</name>
</gene>
<dbReference type="Pfam" id="PF13359">
    <property type="entry name" value="DDE_Tnp_4"/>
    <property type="match status" value="1"/>
</dbReference>
<dbReference type="PRINTS" id="PR02086">
    <property type="entry name" value="PUTNUCHARBI1"/>
</dbReference>
<proteinExistence type="predicted"/>
<dbReference type="GO" id="GO:0046872">
    <property type="term" value="F:metal ion binding"/>
    <property type="evidence" value="ECO:0007669"/>
    <property type="project" value="UniProtKB-KW"/>
</dbReference>
<dbReference type="Proteomes" id="UP000289886">
    <property type="component" value="Unassembled WGS sequence"/>
</dbReference>
<sequence length="127" mass="13880">MEVVCDSSLIIPHVCTNYPGSCHDAYILQQSSLSDLFQSANRPNSVLLGDSADQLLPWLLTPVLYPTTPAKLWYTDAHGGTKNVIERTFGLLKMCFRCLDRSGGALQYSSVQCAASRLHAASSTMLQ</sequence>
<protein>
    <submittedName>
        <fullName evidence="4">Putative nuclease HARBI1</fullName>
    </submittedName>
</protein>
<evidence type="ECO:0000256" key="1">
    <source>
        <dbReference type="ARBA" id="ARBA00001968"/>
    </source>
</evidence>
<name>A0A662YRB2_ACIRT</name>
<evidence type="ECO:0000259" key="3">
    <source>
        <dbReference type="Pfam" id="PF13359"/>
    </source>
</evidence>
<evidence type="ECO:0000313" key="5">
    <source>
        <dbReference type="Proteomes" id="UP000289886"/>
    </source>
</evidence>
<dbReference type="AlphaFoldDB" id="A0A662YRB2"/>
<keyword evidence="5" id="KW-1185">Reference proteome</keyword>
<dbReference type="EMBL" id="SCEB01000669">
    <property type="protein sequence ID" value="RXM98483.1"/>
    <property type="molecule type" value="Genomic_DNA"/>
</dbReference>
<reference evidence="4 5" key="1">
    <citation type="submission" date="2019-01" db="EMBL/GenBank/DDBJ databases">
        <title>Draft Genome and Complete Hox-Cluster Characterization of the Sterlet Sturgeon (Acipenser ruthenus).</title>
        <authorList>
            <person name="Wei Q."/>
        </authorList>
    </citation>
    <scope>NUCLEOTIDE SEQUENCE [LARGE SCALE GENOMIC DNA]</scope>
    <source>
        <strain evidence="4">WHYD16114868_AA</strain>
        <tissue evidence="4">Blood</tissue>
    </source>
</reference>
<evidence type="ECO:0000313" key="4">
    <source>
        <dbReference type="EMBL" id="RXM98483.1"/>
    </source>
</evidence>
<organism evidence="4 5">
    <name type="scientific">Acipenser ruthenus</name>
    <name type="common">Sterlet sturgeon</name>
    <dbReference type="NCBI Taxonomy" id="7906"/>
    <lineage>
        <taxon>Eukaryota</taxon>
        <taxon>Metazoa</taxon>
        <taxon>Chordata</taxon>
        <taxon>Craniata</taxon>
        <taxon>Vertebrata</taxon>
        <taxon>Euteleostomi</taxon>
        <taxon>Actinopterygii</taxon>
        <taxon>Chondrostei</taxon>
        <taxon>Acipenseriformes</taxon>
        <taxon>Acipenseridae</taxon>
        <taxon>Acipenser</taxon>
    </lineage>
</organism>
<comment type="caution">
    <text evidence="4">The sequence shown here is derived from an EMBL/GenBank/DDBJ whole genome shotgun (WGS) entry which is preliminary data.</text>
</comment>